<dbReference type="Gene3D" id="3.10.400.10">
    <property type="entry name" value="Sulfate adenylyltransferase"/>
    <property type="match status" value="1"/>
</dbReference>
<feature type="domain" description="ASCH" evidence="1">
    <location>
        <begin position="23"/>
        <end position="134"/>
    </location>
</feature>
<organism evidence="2 3">
    <name type="scientific">Sulfitobacter noctilucicola</name>
    <dbReference type="NCBI Taxonomy" id="1342301"/>
    <lineage>
        <taxon>Bacteria</taxon>
        <taxon>Pseudomonadati</taxon>
        <taxon>Pseudomonadota</taxon>
        <taxon>Alphaproteobacteria</taxon>
        <taxon>Rhodobacterales</taxon>
        <taxon>Roseobacteraceae</taxon>
        <taxon>Sulfitobacter</taxon>
    </lineage>
</organism>
<dbReference type="InterPro" id="IPR009326">
    <property type="entry name" value="DUF984"/>
</dbReference>
<accession>A0A7W6M809</accession>
<comment type="caution">
    <text evidence="2">The sequence shown here is derived from an EMBL/GenBank/DDBJ whole genome shotgun (WGS) entry which is preliminary data.</text>
</comment>
<dbReference type="PANTHER" id="PTHR39203:SF1">
    <property type="entry name" value="CYTOPLASMIC PROTEIN"/>
    <property type="match status" value="1"/>
</dbReference>
<evidence type="ECO:0000313" key="3">
    <source>
        <dbReference type="Proteomes" id="UP000565745"/>
    </source>
</evidence>
<dbReference type="PANTHER" id="PTHR39203">
    <property type="entry name" value="CYTOPLASMIC PROTEIN-RELATED"/>
    <property type="match status" value="1"/>
</dbReference>
<evidence type="ECO:0000259" key="1">
    <source>
        <dbReference type="SMART" id="SM01022"/>
    </source>
</evidence>
<dbReference type="EMBL" id="JACIFU010000002">
    <property type="protein sequence ID" value="MBB4174178.1"/>
    <property type="molecule type" value="Genomic_DNA"/>
</dbReference>
<reference evidence="2 3" key="1">
    <citation type="submission" date="2020-08" db="EMBL/GenBank/DDBJ databases">
        <title>Genomic Encyclopedia of Type Strains, Phase IV (KMG-IV): sequencing the most valuable type-strain genomes for metagenomic binning, comparative biology and taxonomic classification.</title>
        <authorList>
            <person name="Goeker M."/>
        </authorList>
    </citation>
    <scope>NUCLEOTIDE SEQUENCE [LARGE SCALE GENOMIC DNA]</scope>
    <source>
        <strain evidence="2 3">DSM 101015</strain>
    </source>
</reference>
<dbReference type="OrthoDB" id="9807542at2"/>
<dbReference type="AlphaFoldDB" id="A0A7W6M809"/>
<dbReference type="InterPro" id="IPR007374">
    <property type="entry name" value="ASCH_domain"/>
</dbReference>
<dbReference type="InterPro" id="IPR015947">
    <property type="entry name" value="PUA-like_sf"/>
</dbReference>
<dbReference type="SUPFAM" id="SSF88697">
    <property type="entry name" value="PUA domain-like"/>
    <property type="match status" value="1"/>
</dbReference>
<proteinExistence type="predicted"/>
<dbReference type="SMART" id="SM01022">
    <property type="entry name" value="ASCH"/>
    <property type="match status" value="1"/>
</dbReference>
<evidence type="ECO:0000313" key="2">
    <source>
        <dbReference type="EMBL" id="MBB4174178.1"/>
    </source>
</evidence>
<gene>
    <name evidence="2" type="ORF">GGR93_001951</name>
</gene>
<dbReference type="Pfam" id="PF04266">
    <property type="entry name" value="ASCH"/>
    <property type="match status" value="1"/>
</dbReference>
<dbReference type="RefSeq" id="WP_025057014.1">
    <property type="nucleotide sequence ID" value="NZ_JACIFU010000002.1"/>
</dbReference>
<protein>
    <submittedName>
        <fullName evidence="2">Uncharacterized protein YhfF</fullName>
    </submittedName>
</protein>
<keyword evidence="3" id="KW-1185">Reference proteome</keyword>
<name>A0A7W6M809_9RHOB</name>
<sequence length="136" mass="14915">MISEKEALAKYPGAVSFRYGDSETLNAEILALVLAGKKTITCDAVAGFEARGEAKPEPGRTDVALDWGGRPVAAVRTVAVDIVPFNKMSEQLIAPQGEFRDLQDWRNGYEAYLTRAGIFAQDVAMLVETFEVVERF</sequence>
<dbReference type="Proteomes" id="UP000565745">
    <property type="component" value="Unassembled WGS sequence"/>
</dbReference>